<dbReference type="EMBL" id="FLUA01000027">
    <property type="protein sequence ID" value="SBV63341.1"/>
    <property type="molecule type" value="Genomic_DNA"/>
</dbReference>
<dbReference type="EMBL" id="FLUB01000020">
    <property type="protein sequence ID" value="SBV68276.1"/>
    <property type="molecule type" value="Genomic_DNA"/>
</dbReference>
<evidence type="ECO:0000313" key="2">
    <source>
        <dbReference type="EMBL" id="SBV68276.1"/>
    </source>
</evidence>
<dbReference type="RefSeq" id="WP_181635566.1">
    <property type="nucleotide sequence ID" value="NZ_LT598669.1"/>
</dbReference>
<sequence length="149" mass="15875">MQDTAGFGLQVRVIASKTYPSGFTITEFADDADPFDLPTLQINDAAMGLNGDMIHWSKANPIPLAIAVIPGGEDDKNLAVVFEANRAARGKRPAKDTITIVGTYPNGSTITLTPGIIFDGLPGNAVASAGRMKSKVYNFRFEGMSRVEV</sequence>
<dbReference type="InterPro" id="IPR054440">
    <property type="entry name" value="Gp32-like"/>
</dbReference>
<proteinExistence type="predicted"/>
<protein>
    <submittedName>
        <fullName evidence="1">Uncharacterized protein</fullName>
    </submittedName>
</protein>
<evidence type="ECO:0000313" key="1">
    <source>
        <dbReference type="EMBL" id="SBV63341.1"/>
    </source>
</evidence>
<reference evidence="1" key="1">
    <citation type="submission" date="2016-04" db="EMBL/GenBank/DDBJ databases">
        <authorList>
            <person name="Evans L.H."/>
            <person name="Alamgir A."/>
            <person name="Owens N."/>
            <person name="Weber N.D."/>
            <person name="Virtaneva K."/>
            <person name="Barbian K."/>
            <person name="Babar A."/>
            <person name="Rosenke K."/>
        </authorList>
    </citation>
    <scope>NUCLEOTIDE SEQUENCE</scope>
    <source>
        <strain evidence="1">86-2</strain>
        <strain evidence="2">92-3</strain>
    </source>
</reference>
<dbReference type="AlphaFoldDB" id="A0A212I973"/>
<name>A0A212I973_9ENTR</name>
<gene>
    <name evidence="1" type="ORF">KL86CIT2_30013</name>
    <name evidence="2" type="ORF">KM92CIT3_80804</name>
</gene>
<organism evidence="1">
    <name type="scientific">uncultured Citrobacter sp</name>
    <dbReference type="NCBI Taxonomy" id="200446"/>
    <lineage>
        <taxon>Bacteria</taxon>
        <taxon>Pseudomonadati</taxon>
        <taxon>Pseudomonadota</taxon>
        <taxon>Gammaproteobacteria</taxon>
        <taxon>Enterobacterales</taxon>
        <taxon>Enterobacteriaceae</taxon>
        <taxon>Citrobacter</taxon>
        <taxon>environmental samples</taxon>
    </lineage>
</organism>
<accession>A0A212I973</accession>
<dbReference type="Pfam" id="PF22764">
    <property type="entry name" value="E217_Gp32"/>
    <property type="match status" value="1"/>
</dbReference>